<sequence length="168" mass="18296">MGTGFEHSNLGAVSAGVSYWEDLDLLDDVLARKQWKAIAAADSPGTVDQGVSEVRKVREGVGLPPSGGTPDGITFSTSVKAALGRSLDKTGDVVVVWLNYDRFATIRDKGADDNPLRDETTSLVLKWESGDWKVTTDPQWTAKVKGPHAYDPDSKYAWLDGWRQVSDD</sequence>
<proteinExistence type="predicted"/>
<reference evidence="1 2" key="1">
    <citation type="submission" date="2019-04" db="EMBL/GenBank/DDBJ databases">
        <title>Streptomyces sp. nov. Bv016 isolated from bark of Buahinia variegata.</title>
        <authorList>
            <person name="Kanchanasin P."/>
            <person name="Tanasupawat S."/>
            <person name="Yuki M."/>
            <person name="Kudo T."/>
        </authorList>
    </citation>
    <scope>NUCLEOTIDE SEQUENCE [LARGE SCALE GENOMIC DNA]</scope>
    <source>
        <strain evidence="1 2">Bv016</strain>
    </source>
</reference>
<dbReference type="EMBL" id="SRRT01000013">
    <property type="protein sequence ID" value="TGN72295.1"/>
    <property type="molecule type" value="Genomic_DNA"/>
</dbReference>
<evidence type="ECO:0000313" key="2">
    <source>
        <dbReference type="Proteomes" id="UP000298159"/>
    </source>
</evidence>
<evidence type="ECO:0000313" key="1">
    <source>
        <dbReference type="EMBL" id="TGN72295.1"/>
    </source>
</evidence>
<organism evidence="1 2">
    <name type="scientific">Streptomyces bauhiniae</name>
    <dbReference type="NCBI Taxonomy" id="2340725"/>
    <lineage>
        <taxon>Bacteria</taxon>
        <taxon>Bacillati</taxon>
        <taxon>Actinomycetota</taxon>
        <taxon>Actinomycetes</taxon>
        <taxon>Kitasatosporales</taxon>
        <taxon>Streptomycetaceae</taxon>
        <taxon>Streptomyces</taxon>
    </lineage>
</organism>
<dbReference type="Proteomes" id="UP000298159">
    <property type="component" value="Unassembled WGS sequence"/>
</dbReference>
<protein>
    <submittedName>
        <fullName evidence="1">Uncharacterized protein</fullName>
    </submittedName>
</protein>
<keyword evidence="2" id="KW-1185">Reference proteome</keyword>
<accession>A0A4Z1CU80</accession>
<name>A0A4Z1CU80_9ACTN</name>
<dbReference type="AlphaFoldDB" id="A0A4Z1CU80"/>
<comment type="caution">
    <text evidence="1">The sequence shown here is derived from an EMBL/GenBank/DDBJ whole genome shotgun (WGS) entry which is preliminary data.</text>
</comment>
<gene>
    <name evidence="1" type="ORF">E5083_30585</name>
</gene>